<dbReference type="EMBL" id="LN902845">
    <property type="protein sequence ID" value="CUT99027.1"/>
    <property type="molecule type" value="Genomic_DNA"/>
</dbReference>
<evidence type="ECO:0000256" key="3">
    <source>
        <dbReference type="ARBA" id="ARBA00022771"/>
    </source>
</evidence>
<dbReference type="PANTHER" id="PTHR12326">
    <property type="entry name" value="PLECKSTRIN HOMOLOGY DOMAIN CONTAINING PROTEIN"/>
    <property type="match status" value="1"/>
</dbReference>
<keyword evidence="2" id="KW-0677">Repeat</keyword>
<dbReference type="InterPro" id="IPR051366">
    <property type="entry name" value="DEF8"/>
</dbReference>
<keyword evidence="1" id="KW-0479">Metal-binding</keyword>
<feature type="compositionally biased region" description="Low complexity" evidence="5">
    <location>
        <begin position="115"/>
        <end position="130"/>
    </location>
</feature>
<organism evidence="7 8">
    <name type="scientific">Echinococcus multilocularis</name>
    <name type="common">Fox tapeworm</name>
    <dbReference type="NCBI Taxonomy" id="6211"/>
    <lineage>
        <taxon>Eukaryota</taxon>
        <taxon>Metazoa</taxon>
        <taxon>Spiralia</taxon>
        <taxon>Lophotrochozoa</taxon>
        <taxon>Platyhelminthes</taxon>
        <taxon>Cestoda</taxon>
        <taxon>Eucestoda</taxon>
        <taxon>Cyclophyllidea</taxon>
        <taxon>Taeniidae</taxon>
        <taxon>Echinococcus</taxon>
    </lineage>
</organism>
<feature type="region of interest" description="Disordered" evidence="5">
    <location>
        <begin position="97"/>
        <end position="130"/>
    </location>
</feature>
<reference evidence="7" key="2">
    <citation type="submission" date="2015-11" db="EMBL/GenBank/DDBJ databases">
        <authorList>
            <person name="Zhang Y."/>
            <person name="Guo Z."/>
        </authorList>
    </citation>
    <scope>NUCLEOTIDE SEQUENCE</scope>
</reference>
<keyword evidence="8" id="KW-1185">Reference proteome</keyword>
<reference evidence="7" key="1">
    <citation type="journal article" date="2013" name="Nature">
        <title>The genomes of four tapeworm species reveal adaptations to parasitism.</title>
        <authorList>
            <person name="Tsai I.J."/>
            <person name="Zarowiecki M."/>
            <person name="Holroyd N."/>
            <person name="Garciarrubio A."/>
            <person name="Sanchez-Flores A."/>
            <person name="Brooks K.L."/>
            <person name="Tracey A."/>
            <person name="Bobes R.J."/>
            <person name="Fragoso G."/>
            <person name="Sciutto E."/>
            <person name="Aslett M."/>
            <person name="Beasley H."/>
            <person name="Bennett H.M."/>
            <person name="Cai J."/>
            <person name="Camicia F."/>
            <person name="Clark R."/>
            <person name="Cucher M."/>
            <person name="De Silva N."/>
            <person name="Day T.A."/>
            <person name="Deplazes P."/>
            <person name="Estrada K."/>
            <person name="Fernandez C."/>
            <person name="Holland P.W."/>
            <person name="Hou J."/>
            <person name="Hu S."/>
            <person name="Huckvale T."/>
            <person name="Hung S.S."/>
            <person name="Kamenetzky L."/>
            <person name="Keane J.A."/>
            <person name="Kiss F."/>
            <person name="Koziol U."/>
            <person name="Lambert O."/>
            <person name="Liu K."/>
            <person name="Luo X."/>
            <person name="Luo Y."/>
            <person name="Macchiaroli N."/>
            <person name="Nichol S."/>
            <person name="Paps J."/>
            <person name="Parkinson J."/>
            <person name="Pouchkina-Stantcheva N."/>
            <person name="Riddiford N."/>
            <person name="Rosenzvit M."/>
            <person name="Salinas G."/>
            <person name="Wasmuth J.D."/>
            <person name="Zamanian M."/>
            <person name="Zheng Y."/>
            <person name="Cai X."/>
            <person name="Soberon X."/>
            <person name="Olson P.D."/>
            <person name="Laclette J.P."/>
            <person name="Brehm K."/>
            <person name="Berriman M."/>
            <person name="Garciarrubio A."/>
            <person name="Bobes R.J."/>
            <person name="Fragoso G."/>
            <person name="Sanchez-Flores A."/>
            <person name="Estrada K."/>
            <person name="Cevallos M.A."/>
            <person name="Morett E."/>
            <person name="Gonzalez V."/>
            <person name="Portillo T."/>
            <person name="Ochoa-Leyva A."/>
            <person name="Jose M.V."/>
            <person name="Sciutto E."/>
            <person name="Landa A."/>
            <person name="Jimenez L."/>
            <person name="Valdes V."/>
            <person name="Carrero J.C."/>
            <person name="Larralde C."/>
            <person name="Morales-Montor J."/>
            <person name="Limon-Lason J."/>
            <person name="Soberon X."/>
            <person name="Laclette J.P."/>
        </authorList>
    </citation>
    <scope>NUCLEOTIDE SEQUENCE [LARGE SCALE GENOMIC DNA]</scope>
</reference>
<name>A0A068Y2B2_ECHMU</name>
<dbReference type="STRING" id="6211.A0A068Y2B2"/>
<protein>
    <submittedName>
        <fullName evidence="7">Pleckstrin y domain containing family M</fullName>
    </submittedName>
</protein>
<keyword evidence="4" id="KW-0862">Zinc</keyword>
<evidence type="ECO:0000256" key="4">
    <source>
        <dbReference type="ARBA" id="ARBA00022833"/>
    </source>
</evidence>
<evidence type="ECO:0000256" key="2">
    <source>
        <dbReference type="ARBA" id="ARBA00022737"/>
    </source>
</evidence>
<dbReference type="InterPro" id="IPR025258">
    <property type="entry name" value="RH_dom"/>
</dbReference>
<evidence type="ECO:0000313" key="8">
    <source>
        <dbReference type="Proteomes" id="UP000017246"/>
    </source>
</evidence>
<dbReference type="GO" id="GO:0008270">
    <property type="term" value="F:zinc ion binding"/>
    <property type="evidence" value="ECO:0007669"/>
    <property type="project" value="UniProtKB-KW"/>
</dbReference>
<dbReference type="InterPro" id="IPR046349">
    <property type="entry name" value="C1-like_sf"/>
</dbReference>
<dbReference type="AlphaFoldDB" id="A0A068Y2B2"/>
<dbReference type="Gene3D" id="3.30.60.20">
    <property type="match status" value="1"/>
</dbReference>
<feature type="domain" description="Rubicon Homology" evidence="6">
    <location>
        <begin position="329"/>
        <end position="519"/>
    </location>
</feature>
<dbReference type="OrthoDB" id="1918044at2759"/>
<evidence type="ECO:0000256" key="1">
    <source>
        <dbReference type="ARBA" id="ARBA00022723"/>
    </source>
</evidence>
<dbReference type="SMART" id="SM01175">
    <property type="entry name" value="DUF4206"/>
    <property type="match status" value="1"/>
</dbReference>
<dbReference type="Pfam" id="PF13901">
    <property type="entry name" value="RH_dom"/>
    <property type="match status" value="1"/>
</dbReference>
<dbReference type="Proteomes" id="UP000017246">
    <property type="component" value="Unassembled WGS sequence"/>
</dbReference>
<keyword evidence="3" id="KW-0863">Zinc-finger</keyword>
<dbReference type="SUPFAM" id="SSF57889">
    <property type="entry name" value="Cysteine-rich domain"/>
    <property type="match status" value="1"/>
</dbReference>
<dbReference type="CDD" id="cd00029">
    <property type="entry name" value="C1"/>
    <property type="match status" value="1"/>
</dbReference>
<sequence length="564" mass="61712">MEFKPSGRLSQFRECRNTSSSLVQISTQEQDSCGGNVPYFTDPFFSSMLGHSLQSVNWRITYCSASICISALGKNHKLTKNFFSSDSSNCEDSCILQSPTPTPKGERESTIVDKAASSSAASPTASPVPAAQGHTFRIIPSLRLLGTVCDSCVRSVKSPTGSVLLCRDCSVTCHDSPACLRGLLRVCPASSASSTLTLEVAKGAHLDASLSRQGWRCWSCRTPLRAPLGPPSTVANMPSLFRNLSTASASPSSELLLSVQRMEHASTPAEAKLKRATTALQEVAGLFSPQLGPLLTSADVRIAVADGFVQQAALTVGKGTGEGETSAARFCHYSGKFFCANCHWGDLWCIPGKVFALGITSPYPVSRDSLIALEYMWPRQQFSSPEPWQRWNGQAVLTGSLRMRAHRLLFTYFRVCREATALLHKFEESQPAWLLERPCTYTMWTVERVLDGSLIELLMEFLAQVEKHVNACMLCMTLGHSICLVCRKSCPQPHHHCSAVCSVCHNVVHRSCLVPPLKANFDDLRPVVEILQLQRDCPAALKIEDILESHHPATEPTRCKLCCD</sequence>
<dbReference type="eggNOG" id="KOG1829">
    <property type="taxonomic scope" value="Eukaryota"/>
</dbReference>
<proteinExistence type="predicted"/>
<dbReference type="OMA" id="CHDSPAC"/>
<accession>A0A068Y2B2</accession>
<evidence type="ECO:0000259" key="6">
    <source>
        <dbReference type="SMART" id="SM01175"/>
    </source>
</evidence>
<evidence type="ECO:0000256" key="5">
    <source>
        <dbReference type="SAM" id="MobiDB-lite"/>
    </source>
</evidence>
<dbReference type="PANTHER" id="PTHR12326:SF3">
    <property type="entry name" value="DIFFERENTIALLY EXPRESSED IN FDCP 8 HOMOLOG"/>
    <property type="match status" value="1"/>
</dbReference>
<evidence type="ECO:0000313" key="7">
    <source>
        <dbReference type="EMBL" id="CUT99027.1"/>
    </source>
</evidence>